<feature type="signal peptide" evidence="1">
    <location>
        <begin position="1"/>
        <end position="19"/>
    </location>
</feature>
<dbReference type="PANTHER" id="PTHR45661:SF3">
    <property type="entry name" value="IG-LIKE DOMAIN-CONTAINING PROTEIN"/>
    <property type="match status" value="1"/>
</dbReference>
<protein>
    <recommendedName>
        <fullName evidence="4">Leucine-rich repeat domain-containing protein</fullName>
    </recommendedName>
</protein>
<comment type="caution">
    <text evidence="2">The sequence shown here is derived from an EMBL/GenBank/DDBJ whole genome shotgun (WGS) entry which is preliminary data.</text>
</comment>
<evidence type="ECO:0000256" key="1">
    <source>
        <dbReference type="SAM" id="SignalP"/>
    </source>
</evidence>
<proteinExistence type="predicted"/>
<sequence length="663" mass="73731">MKRIFVLGIMLMTMSMAYAGSTTEMKGDTLVITVKANGDLAVSNFSDAQKNSTKVKIITANGVKISKNDWDSFFGTDYTTPTFSKIIDLNLALAEFENDDVLKTLGFNSPKLNDERQLGELVLPESIHETKFSFDDNHSKWTSVVFPNATKEVNKGTTVIAAGVFTGEEWIQKLTIGTSVKSIGVYAFNNCKNLKTVDFLYGIQRIDKQAFWGCAGLTQVILPESLEEIGEGAFESCKNITTLRLPNSLKTIRKEAFEGTGIKTVVIPESVELIESQAFGGNGSPLTDVYVLGSNTKAALQAFQPTGYTYGYSYNGAGKGERVQLKDFTTSTGRYTILHYPEGAYKKYVNKYIQVIGTDEYAKSGYPEYYNRWVVDAENNKYPVQDYGLFTNPSGDFAGWNEFMLTGKLKNIEKDERLVEGKWYSVCFPFDLTEEQIKNAFGDATEVCEFSGVKSEKDPLAAGKKYITLQFKKPVKDMKAHHPYMIHPGLHHAKNNVIVGVTKDEDTDHDKYAKKLKEQSVSHVCDGVTYTFIGNHTAGVHVPKYSYYYYSGNDVRWENAFYKTYYAGVVFTPQTAIVKLEKDNGSSASTAKQIYYEHGFLNLDDSSTTGINTLPATDTSVSSPVSNNNVYSVYGQIVRRGTTSLEGLPAGLYIVNGKKYVIR</sequence>
<dbReference type="OrthoDB" id="1063494at2"/>
<name>C9MND6_9BACT</name>
<accession>C9MND6</accession>
<dbReference type="STRING" id="649761.HMPREF0973_01123"/>
<dbReference type="RefSeq" id="WP_004382772.1">
    <property type="nucleotide sequence ID" value="NZ_GG698713.1"/>
</dbReference>
<dbReference type="eggNOG" id="COG3291">
    <property type="taxonomic scope" value="Bacteria"/>
</dbReference>
<evidence type="ECO:0000313" key="2">
    <source>
        <dbReference type="EMBL" id="EEX18948.1"/>
    </source>
</evidence>
<dbReference type="EMBL" id="ACVA01000030">
    <property type="protein sequence ID" value="EEX18948.1"/>
    <property type="molecule type" value="Genomic_DNA"/>
</dbReference>
<dbReference type="Gene3D" id="3.80.10.10">
    <property type="entry name" value="Ribonuclease Inhibitor"/>
    <property type="match status" value="1"/>
</dbReference>
<dbReference type="Pfam" id="PF13306">
    <property type="entry name" value="LRR_5"/>
    <property type="match status" value="1"/>
</dbReference>
<feature type="chain" id="PRO_5002999304" description="Leucine-rich repeat domain-containing protein" evidence="1">
    <location>
        <begin position="20"/>
        <end position="663"/>
    </location>
</feature>
<keyword evidence="1" id="KW-0732">Signal</keyword>
<gene>
    <name evidence="2" type="ORF">HMPREF0973_01123</name>
</gene>
<dbReference type="HOGENOM" id="CLU_422013_0_0_10"/>
<dbReference type="InterPro" id="IPR026906">
    <property type="entry name" value="LRR_5"/>
</dbReference>
<dbReference type="Proteomes" id="UP000003327">
    <property type="component" value="Unassembled WGS sequence"/>
</dbReference>
<keyword evidence="3" id="KW-1185">Reference proteome</keyword>
<dbReference type="InterPro" id="IPR053139">
    <property type="entry name" value="Surface_bspA-like"/>
</dbReference>
<dbReference type="InterPro" id="IPR032675">
    <property type="entry name" value="LRR_dom_sf"/>
</dbReference>
<reference evidence="2 3" key="1">
    <citation type="submission" date="2009-09" db="EMBL/GenBank/DDBJ databases">
        <authorList>
            <person name="Weinstock G."/>
            <person name="Sodergren E."/>
            <person name="Clifton S."/>
            <person name="Fulton L."/>
            <person name="Fulton B."/>
            <person name="Courtney L."/>
            <person name="Fronick C."/>
            <person name="Harrison M."/>
            <person name="Strong C."/>
            <person name="Farmer C."/>
            <person name="Delahaunty K."/>
            <person name="Markovic C."/>
            <person name="Hall O."/>
            <person name="Minx P."/>
            <person name="Tomlinson C."/>
            <person name="Mitreva M."/>
            <person name="Nelson J."/>
            <person name="Hou S."/>
            <person name="Wollam A."/>
            <person name="Pepin K.H."/>
            <person name="Johnson M."/>
            <person name="Bhonagiri V."/>
            <person name="Nash W.E."/>
            <person name="Warren W."/>
            <person name="Chinwalla A."/>
            <person name="Mardis E.R."/>
            <person name="Wilson R.K."/>
        </authorList>
    </citation>
    <scope>NUCLEOTIDE SEQUENCE [LARGE SCALE GENOMIC DNA]</scope>
    <source>
        <strain evidence="2 3">F0319</strain>
    </source>
</reference>
<dbReference type="AlphaFoldDB" id="C9MND6"/>
<dbReference type="SUPFAM" id="SSF52058">
    <property type="entry name" value="L domain-like"/>
    <property type="match status" value="1"/>
</dbReference>
<evidence type="ECO:0008006" key="4">
    <source>
        <dbReference type="Google" id="ProtNLM"/>
    </source>
</evidence>
<evidence type="ECO:0000313" key="3">
    <source>
        <dbReference type="Proteomes" id="UP000003327"/>
    </source>
</evidence>
<organism evidence="2 3">
    <name type="scientific">Prevotella veroralis F0319</name>
    <dbReference type="NCBI Taxonomy" id="649761"/>
    <lineage>
        <taxon>Bacteria</taxon>
        <taxon>Pseudomonadati</taxon>
        <taxon>Bacteroidota</taxon>
        <taxon>Bacteroidia</taxon>
        <taxon>Bacteroidales</taxon>
        <taxon>Prevotellaceae</taxon>
        <taxon>Prevotella</taxon>
    </lineage>
</organism>
<dbReference type="PANTHER" id="PTHR45661">
    <property type="entry name" value="SURFACE ANTIGEN"/>
    <property type="match status" value="1"/>
</dbReference>